<keyword evidence="2" id="KW-0678">Repressor</keyword>
<accession>A0A6C2C3N2</accession>
<comment type="caution">
    <text evidence="8">The sequence shown here is derived from an EMBL/GenBank/DDBJ whole genome shotgun (WGS) entry which is preliminary data.</text>
</comment>
<dbReference type="Proteomes" id="UP000371977">
    <property type="component" value="Unassembled WGS sequence"/>
</dbReference>
<proteinExistence type="inferred from homology"/>
<dbReference type="OrthoDB" id="8659436at2"/>
<dbReference type="GO" id="GO:0003700">
    <property type="term" value="F:DNA-binding transcription factor activity"/>
    <property type="evidence" value="ECO:0007669"/>
    <property type="project" value="InterPro"/>
</dbReference>
<keyword evidence="6" id="KW-0804">Transcription</keyword>
<dbReference type="Pfam" id="PF01475">
    <property type="entry name" value="FUR"/>
    <property type="match status" value="1"/>
</dbReference>
<dbReference type="InterPro" id="IPR043135">
    <property type="entry name" value="Fur_C"/>
</dbReference>
<feature type="binding site" evidence="7">
    <location>
        <position position="93"/>
    </location>
    <ligand>
        <name>Zn(2+)</name>
        <dbReference type="ChEBI" id="CHEBI:29105"/>
    </ligand>
</feature>
<dbReference type="InterPro" id="IPR036388">
    <property type="entry name" value="WH-like_DNA-bd_sf"/>
</dbReference>
<dbReference type="CDD" id="cd07153">
    <property type="entry name" value="Fur_like"/>
    <property type="match status" value="1"/>
</dbReference>
<gene>
    <name evidence="8" type="ORF">ESZ50_09295</name>
</gene>
<evidence type="ECO:0000256" key="7">
    <source>
        <dbReference type="PIRSR" id="PIRSR602481-1"/>
    </source>
</evidence>
<evidence type="ECO:0000313" key="9">
    <source>
        <dbReference type="Proteomes" id="UP000371977"/>
    </source>
</evidence>
<dbReference type="PANTHER" id="PTHR33202:SF8">
    <property type="entry name" value="PEROXIDE-RESPONSIVE REPRESSOR PERR"/>
    <property type="match status" value="1"/>
</dbReference>
<evidence type="ECO:0000256" key="3">
    <source>
        <dbReference type="ARBA" id="ARBA00022833"/>
    </source>
</evidence>
<dbReference type="InterPro" id="IPR036390">
    <property type="entry name" value="WH_DNA-bd_sf"/>
</dbReference>
<feature type="binding site" evidence="7">
    <location>
        <position position="133"/>
    </location>
    <ligand>
        <name>Zn(2+)</name>
        <dbReference type="ChEBI" id="CHEBI:29105"/>
    </ligand>
</feature>
<dbReference type="Gene3D" id="1.10.10.10">
    <property type="entry name" value="Winged helix-like DNA-binding domain superfamily/Winged helix DNA-binding domain"/>
    <property type="match status" value="1"/>
</dbReference>
<keyword evidence="7" id="KW-0479">Metal-binding</keyword>
<reference evidence="8 9" key="1">
    <citation type="submission" date="2019-01" db="EMBL/GenBank/DDBJ databases">
        <title>Weissella sp. nov., a novel lactic acid bacterium isolated from animal feces.</title>
        <authorList>
            <person name="Wang L.-T."/>
        </authorList>
    </citation>
    <scope>NUCLEOTIDE SEQUENCE [LARGE SCALE GENOMIC DNA]</scope>
    <source>
        <strain evidence="8 9">8H-2</strain>
    </source>
</reference>
<feature type="binding site" evidence="7">
    <location>
        <position position="90"/>
    </location>
    <ligand>
        <name>Zn(2+)</name>
        <dbReference type="ChEBI" id="CHEBI:29105"/>
    </ligand>
</feature>
<dbReference type="GO" id="GO:0008270">
    <property type="term" value="F:zinc ion binding"/>
    <property type="evidence" value="ECO:0007669"/>
    <property type="project" value="TreeGrafter"/>
</dbReference>
<comment type="similarity">
    <text evidence="1">Belongs to the Fur family.</text>
</comment>
<dbReference type="GO" id="GO:0000976">
    <property type="term" value="F:transcription cis-regulatory region binding"/>
    <property type="evidence" value="ECO:0007669"/>
    <property type="project" value="TreeGrafter"/>
</dbReference>
<dbReference type="EMBL" id="SDGZ01000023">
    <property type="protein sequence ID" value="TYC48166.1"/>
    <property type="molecule type" value="Genomic_DNA"/>
</dbReference>
<evidence type="ECO:0000313" key="8">
    <source>
        <dbReference type="EMBL" id="TYC48166.1"/>
    </source>
</evidence>
<evidence type="ECO:0000256" key="6">
    <source>
        <dbReference type="ARBA" id="ARBA00023163"/>
    </source>
</evidence>
<comment type="cofactor">
    <cofactor evidence="7">
        <name>Zn(2+)</name>
        <dbReference type="ChEBI" id="CHEBI:29105"/>
    </cofactor>
    <text evidence="7">Binds 1 zinc ion per subunit.</text>
</comment>
<dbReference type="AlphaFoldDB" id="A0A6C2C3N2"/>
<name>A0A6C2C3N2_9LACO</name>
<dbReference type="InterPro" id="IPR002481">
    <property type="entry name" value="FUR"/>
</dbReference>
<evidence type="ECO:0000256" key="4">
    <source>
        <dbReference type="ARBA" id="ARBA00023015"/>
    </source>
</evidence>
<evidence type="ECO:0000256" key="2">
    <source>
        <dbReference type="ARBA" id="ARBA00022491"/>
    </source>
</evidence>
<dbReference type="Gene3D" id="3.30.1490.190">
    <property type="match status" value="1"/>
</dbReference>
<keyword evidence="5" id="KW-0238">DNA-binding</keyword>
<sequence>MTELDAALKTLQEHGIKKTSQRVSILDYLIQNRIHPSADTIAQGLGMNLTTVYNTLEVLVSIDLVYVIDSSQDGKKHFDYFGHPHYHVVCRNCGKIVDGENIDMHEFPTLAREASHYLIEQSSLEFTGLCEDCQKLFGLTN</sequence>
<evidence type="ECO:0000256" key="1">
    <source>
        <dbReference type="ARBA" id="ARBA00007957"/>
    </source>
</evidence>
<dbReference type="GO" id="GO:1900376">
    <property type="term" value="P:regulation of secondary metabolite biosynthetic process"/>
    <property type="evidence" value="ECO:0007669"/>
    <property type="project" value="TreeGrafter"/>
</dbReference>
<dbReference type="SUPFAM" id="SSF46785">
    <property type="entry name" value="Winged helix' DNA-binding domain"/>
    <property type="match status" value="1"/>
</dbReference>
<evidence type="ECO:0000256" key="5">
    <source>
        <dbReference type="ARBA" id="ARBA00023125"/>
    </source>
</evidence>
<keyword evidence="9" id="KW-1185">Reference proteome</keyword>
<keyword evidence="4" id="KW-0805">Transcription regulation</keyword>
<organism evidence="8 9">
    <name type="scientific">Weissella muntiaci</name>
    <dbReference type="NCBI Taxonomy" id="2508881"/>
    <lineage>
        <taxon>Bacteria</taxon>
        <taxon>Bacillati</taxon>
        <taxon>Bacillota</taxon>
        <taxon>Bacilli</taxon>
        <taxon>Lactobacillales</taxon>
        <taxon>Lactobacillaceae</taxon>
        <taxon>Weissella</taxon>
    </lineage>
</organism>
<feature type="binding site" evidence="7">
    <location>
        <position position="130"/>
    </location>
    <ligand>
        <name>Zn(2+)</name>
        <dbReference type="ChEBI" id="CHEBI:29105"/>
    </ligand>
</feature>
<dbReference type="RefSeq" id="WP_148623315.1">
    <property type="nucleotide sequence ID" value="NZ_SDGZ01000023.1"/>
</dbReference>
<dbReference type="PANTHER" id="PTHR33202">
    <property type="entry name" value="ZINC UPTAKE REGULATION PROTEIN"/>
    <property type="match status" value="1"/>
</dbReference>
<dbReference type="GO" id="GO:0045892">
    <property type="term" value="P:negative regulation of DNA-templated transcription"/>
    <property type="evidence" value="ECO:0007669"/>
    <property type="project" value="TreeGrafter"/>
</dbReference>
<protein>
    <submittedName>
        <fullName evidence="8">Transcriptional repressor</fullName>
    </submittedName>
</protein>
<keyword evidence="3 7" id="KW-0862">Zinc</keyword>